<evidence type="ECO:0000313" key="2">
    <source>
        <dbReference type="Proteomes" id="UP000527355"/>
    </source>
</evidence>
<evidence type="ECO:0000313" key="1">
    <source>
        <dbReference type="EMBL" id="KAF6387717.1"/>
    </source>
</evidence>
<name>A0A7J8AMA6_MYOMY</name>
<gene>
    <name evidence="1" type="ORF">mMyoMyo1_008166</name>
</gene>
<reference evidence="1 2" key="1">
    <citation type="journal article" date="2020" name="Nature">
        <title>Six reference-quality genomes reveal evolution of bat adaptations.</title>
        <authorList>
            <person name="Jebb D."/>
            <person name="Huang Z."/>
            <person name="Pippel M."/>
            <person name="Hughes G.M."/>
            <person name="Lavrichenko K."/>
            <person name="Devanna P."/>
            <person name="Winkler S."/>
            <person name="Jermiin L.S."/>
            <person name="Skirmuntt E.C."/>
            <person name="Katzourakis A."/>
            <person name="Burkitt-Gray L."/>
            <person name="Ray D.A."/>
            <person name="Sullivan K.A.M."/>
            <person name="Roscito J.G."/>
            <person name="Kirilenko B.M."/>
            <person name="Davalos L.M."/>
            <person name="Corthals A.P."/>
            <person name="Power M.L."/>
            <person name="Jones G."/>
            <person name="Ransome R.D."/>
            <person name="Dechmann D.K.N."/>
            <person name="Locatelli A.G."/>
            <person name="Puechmaille S.J."/>
            <person name="Fedrigo O."/>
            <person name="Jarvis E.D."/>
            <person name="Hiller M."/>
            <person name="Vernes S.C."/>
            <person name="Myers E.W."/>
            <person name="Teeling E.C."/>
        </authorList>
    </citation>
    <scope>NUCLEOTIDE SEQUENCE [LARGE SCALE GENOMIC DNA]</scope>
    <source>
        <strain evidence="1">MMyoMyo1</strain>
        <tissue evidence="1">Flight muscle</tissue>
    </source>
</reference>
<organism evidence="1 2">
    <name type="scientific">Myotis myotis</name>
    <name type="common">Greater mouse-eared bat</name>
    <name type="synonym">Vespertilio myotis</name>
    <dbReference type="NCBI Taxonomy" id="51298"/>
    <lineage>
        <taxon>Eukaryota</taxon>
        <taxon>Metazoa</taxon>
        <taxon>Chordata</taxon>
        <taxon>Craniata</taxon>
        <taxon>Vertebrata</taxon>
        <taxon>Euteleostomi</taxon>
        <taxon>Mammalia</taxon>
        <taxon>Eutheria</taxon>
        <taxon>Laurasiatheria</taxon>
        <taxon>Chiroptera</taxon>
        <taxon>Yangochiroptera</taxon>
        <taxon>Vespertilionidae</taxon>
        <taxon>Myotis</taxon>
    </lineage>
</organism>
<protein>
    <submittedName>
        <fullName evidence="1">Uncharacterized protein</fullName>
    </submittedName>
</protein>
<comment type="caution">
    <text evidence="1">The sequence shown here is derived from an EMBL/GenBank/DDBJ whole genome shotgun (WGS) entry which is preliminary data.</text>
</comment>
<keyword evidence="2" id="KW-1185">Reference proteome</keyword>
<dbReference type="Proteomes" id="UP000527355">
    <property type="component" value="Unassembled WGS sequence"/>
</dbReference>
<accession>A0A7J8AMA6</accession>
<sequence length="130" mass="14430">MFDWSRLSLVTAGRHLEVKVPAGPCASDVRGFLTYYSLCRGLDPCLRFDGPTSGPSHSTLSPRGCSFPRKRWLFIPTPFLASMPSSTPTPPGRTRRLWVPGELAPVGFFCLFVLSAHTPHINAYAHWEGR</sequence>
<proteinExistence type="predicted"/>
<dbReference type="EMBL" id="JABWUV010000001">
    <property type="protein sequence ID" value="KAF6387717.1"/>
    <property type="molecule type" value="Genomic_DNA"/>
</dbReference>
<dbReference type="AlphaFoldDB" id="A0A7J8AMA6"/>